<reference evidence="1 2" key="1">
    <citation type="submission" date="2018-09" db="EMBL/GenBank/DDBJ databases">
        <authorList>
            <person name="Tagini F."/>
        </authorList>
    </citation>
    <scope>NUCLEOTIDE SEQUENCE [LARGE SCALE GENOMIC DNA]</scope>
    <source>
        <strain evidence="1 2">MK13</strain>
    </source>
</reference>
<evidence type="ECO:0000313" key="1">
    <source>
        <dbReference type="EMBL" id="VBA45923.1"/>
    </source>
</evidence>
<sequence>MTTQAPAVIVVAARTAIGTSRKGSLAAVEATQLAKPVITAAIERSGRGRTV</sequence>
<name>A0A498QKD2_9MYCO</name>
<dbReference type="RefSeq" id="WP_167470734.1">
    <property type="nucleotide sequence ID" value="NZ_UPHQ01000309.1"/>
</dbReference>
<dbReference type="GO" id="GO:0016746">
    <property type="term" value="F:acyltransferase activity"/>
    <property type="evidence" value="ECO:0007669"/>
    <property type="project" value="InterPro"/>
</dbReference>
<gene>
    <name evidence="1" type="ORF">LAUMK13_05561</name>
</gene>
<protein>
    <recommendedName>
        <fullName evidence="3">Acetyl-CoA C-acyltransferase</fullName>
    </recommendedName>
</protein>
<dbReference type="InterPro" id="IPR016039">
    <property type="entry name" value="Thiolase-like"/>
</dbReference>
<keyword evidence="2" id="KW-1185">Reference proteome</keyword>
<evidence type="ECO:0008006" key="3">
    <source>
        <dbReference type="Google" id="ProtNLM"/>
    </source>
</evidence>
<dbReference type="Proteomes" id="UP000267289">
    <property type="component" value="Unassembled WGS sequence"/>
</dbReference>
<dbReference type="Gene3D" id="3.40.47.10">
    <property type="match status" value="1"/>
</dbReference>
<proteinExistence type="predicted"/>
<evidence type="ECO:0000313" key="2">
    <source>
        <dbReference type="Proteomes" id="UP000267289"/>
    </source>
</evidence>
<accession>A0A498QKD2</accession>
<dbReference type="AlphaFoldDB" id="A0A498QKD2"/>
<dbReference type="SUPFAM" id="SSF53901">
    <property type="entry name" value="Thiolase-like"/>
    <property type="match status" value="1"/>
</dbReference>
<dbReference type="EMBL" id="UPHQ01000309">
    <property type="protein sequence ID" value="VBA45923.1"/>
    <property type="molecule type" value="Genomic_DNA"/>
</dbReference>
<organism evidence="1 2">
    <name type="scientific">Mycobacterium innocens</name>
    <dbReference type="NCBI Taxonomy" id="2341083"/>
    <lineage>
        <taxon>Bacteria</taxon>
        <taxon>Bacillati</taxon>
        <taxon>Actinomycetota</taxon>
        <taxon>Actinomycetes</taxon>
        <taxon>Mycobacteriales</taxon>
        <taxon>Mycobacteriaceae</taxon>
        <taxon>Mycobacterium</taxon>
    </lineage>
</organism>